<gene>
    <name evidence="1" type="ORF">DSM107014_00680</name>
</gene>
<organism evidence="1 2">
    <name type="scientific">Gomphosphaeria aponina SAG 52.96 = DSM 107014</name>
    <dbReference type="NCBI Taxonomy" id="1521640"/>
    <lineage>
        <taxon>Bacteria</taxon>
        <taxon>Bacillati</taxon>
        <taxon>Cyanobacteriota</taxon>
        <taxon>Cyanophyceae</taxon>
        <taxon>Oscillatoriophycideae</taxon>
        <taxon>Chroococcales</taxon>
        <taxon>Gomphosphaeriaceae</taxon>
        <taxon>Gomphosphaeria</taxon>
    </lineage>
</organism>
<proteinExistence type="predicted"/>
<evidence type="ECO:0000313" key="2">
    <source>
        <dbReference type="Proteomes" id="UP000767446"/>
    </source>
</evidence>
<name>A0A941GMY3_9CHRO</name>
<accession>A0A941GMY3</accession>
<dbReference type="AlphaFoldDB" id="A0A941GMY3"/>
<protein>
    <submittedName>
        <fullName evidence="1">Uncharacterized protein</fullName>
    </submittedName>
</protein>
<sequence>MFKNYVITKTKTESIKEYILYGNDLLITYSLENSSADFNATEDDLIFAQDCCQEGGFVTVSDFDNSFADDSVPCF</sequence>
<dbReference type="Proteomes" id="UP000767446">
    <property type="component" value="Unassembled WGS sequence"/>
</dbReference>
<comment type="caution">
    <text evidence="1">The sequence shown here is derived from an EMBL/GenBank/DDBJ whole genome shotgun (WGS) entry which is preliminary data.</text>
</comment>
<evidence type="ECO:0000313" key="1">
    <source>
        <dbReference type="EMBL" id="MBR8826415.1"/>
    </source>
</evidence>
<dbReference type="EMBL" id="JADQBC010000002">
    <property type="protein sequence ID" value="MBR8826415.1"/>
    <property type="molecule type" value="Genomic_DNA"/>
</dbReference>
<reference evidence="1" key="1">
    <citation type="submission" date="2021-02" db="EMBL/GenBank/DDBJ databases">
        <title>Metagenome analyses of Stigonema ocellatum DSM 106950, Chlorogloea purpurea SAG 13.99 and Gomphosphaeria aponina DSM 107014.</title>
        <authorList>
            <person name="Marter P."/>
            <person name="Huang S."/>
        </authorList>
    </citation>
    <scope>NUCLEOTIDE SEQUENCE</scope>
    <source>
        <strain evidence="1">JP213</strain>
    </source>
</reference>